<dbReference type="Gene3D" id="3.30.70.270">
    <property type="match status" value="1"/>
</dbReference>
<dbReference type="PANTHER" id="PTHR45138">
    <property type="entry name" value="REGULATORY COMPONENTS OF SENSORY TRANSDUCTION SYSTEM"/>
    <property type="match status" value="1"/>
</dbReference>
<dbReference type="Proteomes" id="UP000629025">
    <property type="component" value="Unassembled WGS sequence"/>
</dbReference>
<dbReference type="Pfam" id="PF00990">
    <property type="entry name" value="GGDEF"/>
    <property type="match status" value="1"/>
</dbReference>
<evidence type="ECO:0000259" key="4">
    <source>
        <dbReference type="PROSITE" id="PS50887"/>
    </source>
</evidence>
<feature type="coiled-coil region" evidence="3">
    <location>
        <begin position="162"/>
        <end position="189"/>
    </location>
</feature>
<gene>
    <name evidence="5" type="ORF">GCM10011352_29570</name>
</gene>
<dbReference type="Pfam" id="PF08447">
    <property type="entry name" value="PAS_3"/>
    <property type="match status" value="1"/>
</dbReference>
<evidence type="ECO:0000313" key="6">
    <source>
        <dbReference type="Proteomes" id="UP000629025"/>
    </source>
</evidence>
<dbReference type="InterPro" id="IPR050469">
    <property type="entry name" value="Diguanylate_Cyclase"/>
</dbReference>
<dbReference type="InterPro" id="IPR000014">
    <property type="entry name" value="PAS"/>
</dbReference>
<organism evidence="5 6">
    <name type="scientific">Marinobacterium zhoushanense</name>
    <dbReference type="NCBI Taxonomy" id="1679163"/>
    <lineage>
        <taxon>Bacteria</taxon>
        <taxon>Pseudomonadati</taxon>
        <taxon>Pseudomonadota</taxon>
        <taxon>Gammaproteobacteria</taxon>
        <taxon>Oceanospirillales</taxon>
        <taxon>Oceanospirillaceae</taxon>
        <taxon>Marinobacterium</taxon>
    </lineage>
</organism>
<dbReference type="SMART" id="SM00267">
    <property type="entry name" value="GGDEF"/>
    <property type="match status" value="1"/>
</dbReference>
<dbReference type="InterPro" id="IPR035965">
    <property type="entry name" value="PAS-like_dom_sf"/>
</dbReference>
<accession>A0ABQ1KMD6</accession>
<proteinExistence type="predicted"/>
<dbReference type="InterPro" id="IPR000160">
    <property type="entry name" value="GGDEF_dom"/>
</dbReference>
<dbReference type="SUPFAM" id="SSF55785">
    <property type="entry name" value="PYP-like sensor domain (PAS domain)"/>
    <property type="match status" value="1"/>
</dbReference>
<sequence>MAVENMKPDPTYQHGSVEEADKTLNIILDVIVEGTWDWNGQTGEVLRSPGWYRMLGYEVGAFKKDVFTWENVIHPDDYERVMENFELYITGKIDTYCIDYRCLKADGDYLWITDRARVVEQNPDGTVSRMIGAHHNIHDTRVAQIELIKKNELLEEGNLTLEKIISKKAEELEKRNIELNEKIAEIESISNTDALTGIANRNKFEVELSKEISRSERYGHPLSLAIFDVDYFKHINDTYGHRTGDEVLKKLADFVRHNIRDMDIFARWGGEEFVIIFPSIHLEDAVHATEKLRAQISQYEIKTGLFITCSFGVTECGKGESVEALFTRIDNALYVAKKSGRNRVERLVNDQIIS</sequence>
<evidence type="ECO:0000256" key="3">
    <source>
        <dbReference type="SAM" id="Coils"/>
    </source>
</evidence>
<dbReference type="CDD" id="cd01949">
    <property type="entry name" value="GGDEF"/>
    <property type="match status" value="1"/>
</dbReference>
<keyword evidence="3" id="KW-0175">Coiled coil</keyword>
<keyword evidence="5" id="KW-0418">Kinase</keyword>
<dbReference type="InterPro" id="IPR013655">
    <property type="entry name" value="PAS_fold_3"/>
</dbReference>
<evidence type="ECO:0000313" key="5">
    <source>
        <dbReference type="EMBL" id="GGC01514.1"/>
    </source>
</evidence>
<dbReference type="InterPro" id="IPR043128">
    <property type="entry name" value="Rev_trsase/Diguanyl_cyclase"/>
</dbReference>
<feature type="domain" description="GGDEF" evidence="4">
    <location>
        <begin position="220"/>
        <end position="349"/>
    </location>
</feature>
<dbReference type="PANTHER" id="PTHR45138:SF9">
    <property type="entry name" value="DIGUANYLATE CYCLASE DGCM-RELATED"/>
    <property type="match status" value="1"/>
</dbReference>
<protein>
    <recommendedName>
        <fullName evidence="1">diguanylate cyclase</fullName>
        <ecNumber evidence="1">2.7.7.65</ecNumber>
    </recommendedName>
</protein>
<dbReference type="PROSITE" id="PS50887">
    <property type="entry name" value="GGDEF"/>
    <property type="match status" value="1"/>
</dbReference>
<dbReference type="InterPro" id="IPR029787">
    <property type="entry name" value="Nucleotide_cyclase"/>
</dbReference>
<comment type="catalytic activity">
    <reaction evidence="2">
        <text>2 GTP = 3',3'-c-di-GMP + 2 diphosphate</text>
        <dbReference type="Rhea" id="RHEA:24898"/>
        <dbReference type="ChEBI" id="CHEBI:33019"/>
        <dbReference type="ChEBI" id="CHEBI:37565"/>
        <dbReference type="ChEBI" id="CHEBI:58805"/>
        <dbReference type="EC" id="2.7.7.65"/>
    </reaction>
</comment>
<dbReference type="GO" id="GO:0016301">
    <property type="term" value="F:kinase activity"/>
    <property type="evidence" value="ECO:0007669"/>
    <property type="project" value="UniProtKB-KW"/>
</dbReference>
<keyword evidence="5" id="KW-0808">Transferase</keyword>
<reference evidence="6" key="1">
    <citation type="journal article" date="2019" name="Int. J. Syst. Evol. Microbiol.">
        <title>The Global Catalogue of Microorganisms (GCM) 10K type strain sequencing project: providing services to taxonomists for standard genome sequencing and annotation.</title>
        <authorList>
            <consortium name="The Broad Institute Genomics Platform"/>
            <consortium name="The Broad Institute Genome Sequencing Center for Infectious Disease"/>
            <person name="Wu L."/>
            <person name="Ma J."/>
        </authorList>
    </citation>
    <scope>NUCLEOTIDE SEQUENCE [LARGE SCALE GENOMIC DNA]</scope>
    <source>
        <strain evidence="6">CGMCC 1.15341</strain>
    </source>
</reference>
<dbReference type="Gene3D" id="3.30.450.20">
    <property type="entry name" value="PAS domain"/>
    <property type="match status" value="1"/>
</dbReference>
<name>A0ABQ1KMD6_9GAMM</name>
<dbReference type="EC" id="2.7.7.65" evidence="1"/>
<dbReference type="NCBIfam" id="TIGR00229">
    <property type="entry name" value="sensory_box"/>
    <property type="match status" value="1"/>
</dbReference>
<evidence type="ECO:0000256" key="1">
    <source>
        <dbReference type="ARBA" id="ARBA00012528"/>
    </source>
</evidence>
<dbReference type="SUPFAM" id="SSF55073">
    <property type="entry name" value="Nucleotide cyclase"/>
    <property type="match status" value="1"/>
</dbReference>
<dbReference type="NCBIfam" id="TIGR00254">
    <property type="entry name" value="GGDEF"/>
    <property type="match status" value="1"/>
</dbReference>
<comment type="caution">
    <text evidence="5">The sequence shown here is derived from an EMBL/GenBank/DDBJ whole genome shotgun (WGS) entry which is preliminary data.</text>
</comment>
<evidence type="ECO:0000256" key="2">
    <source>
        <dbReference type="ARBA" id="ARBA00034247"/>
    </source>
</evidence>
<keyword evidence="6" id="KW-1185">Reference proteome</keyword>
<dbReference type="EMBL" id="BMIJ01000006">
    <property type="protein sequence ID" value="GGC01514.1"/>
    <property type="molecule type" value="Genomic_DNA"/>
</dbReference>
<dbReference type="RefSeq" id="WP_188749688.1">
    <property type="nucleotide sequence ID" value="NZ_BMIJ01000006.1"/>
</dbReference>